<dbReference type="Proteomes" id="UP000790709">
    <property type="component" value="Unassembled WGS sequence"/>
</dbReference>
<dbReference type="EMBL" id="MU267461">
    <property type="protein sequence ID" value="KAH7916918.1"/>
    <property type="molecule type" value="Genomic_DNA"/>
</dbReference>
<evidence type="ECO:0000313" key="1">
    <source>
        <dbReference type="EMBL" id="KAH7916918.1"/>
    </source>
</evidence>
<proteinExistence type="predicted"/>
<evidence type="ECO:0000313" key="2">
    <source>
        <dbReference type="Proteomes" id="UP000790709"/>
    </source>
</evidence>
<name>A0ACB8AWK2_9AGAM</name>
<organism evidence="1 2">
    <name type="scientific">Leucogyrophana mollusca</name>
    <dbReference type="NCBI Taxonomy" id="85980"/>
    <lineage>
        <taxon>Eukaryota</taxon>
        <taxon>Fungi</taxon>
        <taxon>Dikarya</taxon>
        <taxon>Basidiomycota</taxon>
        <taxon>Agaricomycotina</taxon>
        <taxon>Agaricomycetes</taxon>
        <taxon>Agaricomycetidae</taxon>
        <taxon>Boletales</taxon>
        <taxon>Boletales incertae sedis</taxon>
        <taxon>Leucogyrophana</taxon>
    </lineage>
</organism>
<accession>A0ACB8AWK2</accession>
<sequence>MTRRCSPTHTTETSIPNSHGTPGHKPRKFEWRHDIGDVNEIPWHTDKFNGAEKNVNQVDYGKTSESKDGVTECRKERQRISITNIDPAPQTPTSNHKAVLVGLASKRVDRWRPARQTCAVKWQGKHRAVRGKEIEVDSGNMAARTTTIHKMHR</sequence>
<gene>
    <name evidence="1" type="ORF">BV22DRAFT_1052822</name>
</gene>
<reference evidence="1" key="1">
    <citation type="journal article" date="2021" name="New Phytol.">
        <title>Evolutionary innovations through gain and loss of genes in the ectomycorrhizal Boletales.</title>
        <authorList>
            <person name="Wu G."/>
            <person name="Miyauchi S."/>
            <person name="Morin E."/>
            <person name="Kuo A."/>
            <person name="Drula E."/>
            <person name="Varga T."/>
            <person name="Kohler A."/>
            <person name="Feng B."/>
            <person name="Cao Y."/>
            <person name="Lipzen A."/>
            <person name="Daum C."/>
            <person name="Hundley H."/>
            <person name="Pangilinan J."/>
            <person name="Johnson J."/>
            <person name="Barry K."/>
            <person name="LaButti K."/>
            <person name="Ng V."/>
            <person name="Ahrendt S."/>
            <person name="Min B."/>
            <person name="Choi I.G."/>
            <person name="Park H."/>
            <person name="Plett J.M."/>
            <person name="Magnuson J."/>
            <person name="Spatafora J.W."/>
            <person name="Nagy L.G."/>
            <person name="Henrissat B."/>
            <person name="Grigoriev I.V."/>
            <person name="Yang Z.L."/>
            <person name="Xu J."/>
            <person name="Martin F.M."/>
        </authorList>
    </citation>
    <scope>NUCLEOTIDE SEQUENCE</scope>
    <source>
        <strain evidence="1">KUC20120723A-06</strain>
    </source>
</reference>
<keyword evidence="2" id="KW-1185">Reference proteome</keyword>
<comment type="caution">
    <text evidence="1">The sequence shown here is derived from an EMBL/GenBank/DDBJ whole genome shotgun (WGS) entry which is preliminary data.</text>
</comment>
<protein>
    <submittedName>
        <fullName evidence="1">Uncharacterized protein</fullName>
    </submittedName>
</protein>